<evidence type="ECO:0000256" key="7">
    <source>
        <dbReference type="ARBA" id="ARBA00022946"/>
    </source>
</evidence>
<comment type="similarity">
    <text evidence="3">Belongs to the glycosyltransferase 1 family. Bacterial/plant glycogen synthase subfamily.</text>
</comment>
<dbReference type="Gene3D" id="2.60.40.790">
    <property type="match status" value="1"/>
</dbReference>
<dbReference type="PANTHER" id="PTHR45825:SF2">
    <property type="entry name" value="STARCH SYNTHASE 2, CHLOROPLASTIC_AMYLOPLASTIC"/>
    <property type="match status" value="1"/>
</dbReference>
<evidence type="ECO:0000256" key="6">
    <source>
        <dbReference type="ARBA" id="ARBA00022922"/>
    </source>
</evidence>
<organism evidence="13">
    <name type="scientific">Aegilops tauschii</name>
    <name type="common">Tausch's goatgrass</name>
    <name type="synonym">Aegilops squarrosa</name>
    <dbReference type="NCBI Taxonomy" id="37682"/>
    <lineage>
        <taxon>Eukaryota</taxon>
        <taxon>Viridiplantae</taxon>
        <taxon>Streptophyta</taxon>
        <taxon>Embryophyta</taxon>
        <taxon>Tracheophyta</taxon>
        <taxon>Spermatophyta</taxon>
        <taxon>Magnoliopsida</taxon>
        <taxon>Liliopsida</taxon>
        <taxon>Poales</taxon>
        <taxon>Poaceae</taxon>
        <taxon>BOP clade</taxon>
        <taxon>Pooideae</taxon>
        <taxon>Triticodae</taxon>
        <taxon>Triticeae</taxon>
        <taxon>Triticinae</taxon>
        <taxon>Aegilops</taxon>
    </lineage>
</organism>
<dbReference type="Gene3D" id="3.40.50.2000">
    <property type="entry name" value="Glycogen Phosphorylase B"/>
    <property type="match status" value="3"/>
</dbReference>
<dbReference type="CDD" id="cd06464">
    <property type="entry name" value="ACD_sHsps-like"/>
    <property type="match status" value="1"/>
</dbReference>
<evidence type="ECO:0000313" key="13">
    <source>
        <dbReference type="EnsemblPlants" id="EMT20525"/>
    </source>
</evidence>
<keyword evidence="11" id="KW-1133">Transmembrane helix</keyword>
<dbReference type="UniPathway" id="UPA00152"/>
<dbReference type="GO" id="GO:0004373">
    <property type="term" value="F:alpha-1,4-glucan glucosyltransferase (UDP-glucose donor) activity"/>
    <property type="evidence" value="ECO:0007669"/>
    <property type="project" value="InterPro"/>
</dbReference>
<keyword evidence="6" id="KW-0750">Starch biosynthesis</keyword>
<evidence type="ECO:0000256" key="8">
    <source>
        <dbReference type="ARBA" id="ARBA00023234"/>
    </source>
</evidence>
<dbReference type="InterPro" id="IPR013534">
    <property type="entry name" value="Starch_synth_cat_dom"/>
</dbReference>
<dbReference type="FunFam" id="3.40.50.2000:FF:000025">
    <property type="entry name" value="Starch synthase, chloroplastic/amyloplastic"/>
    <property type="match status" value="1"/>
</dbReference>
<dbReference type="AlphaFoldDB" id="R7WG19"/>
<feature type="domain" description="SHSP" evidence="12">
    <location>
        <begin position="751"/>
        <end position="858"/>
    </location>
</feature>
<comment type="similarity">
    <text evidence="9">Belongs to the small heat shock protein (HSP20) family.</text>
</comment>
<comment type="subcellular location">
    <subcellularLocation>
        <location evidence="1">Plastid</location>
        <location evidence="1">Amyloplast</location>
    </subcellularLocation>
</comment>
<dbReference type="SUPFAM" id="SSF49764">
    <property type="entry name" value="HSP20-like chaperones"/>
    <property type="match status" value="1"/>
</dbReference>
<protein>
    <submittedName>
        <fullName evidence="13">Starch synthase, chloroplastic/amyloplastic</fullName>
    </submittedName>
</protein>
<dbReference type="NCBIfam" id="TIGR02095">
    <property type="entry name" value="glgA"/>
    <property type="match status" value="1"/>
</dbReference>
<keyword evidence="11" id="KW-0812">Transmembrane</keyword>
<name>R7WG19_AEGTA</name>
<keyword evidence="5" id="KW-0808">Transferase</keyword>
<dbReference type="PANTHER" id="PTHR45825">
    <property type="entry name" value="GRANULE-BOUND STARCH SYNTHASE 1, CHLOROPLASTIC/AMYLOPLASTIC"/>
    <property type="match status" value="1"/>
</dbReference>
<feature type="region of interest" description="Disordered" evidence="10">
    <location>
        <begin position="848"/>
        <end position="917"/>
    </location>
</feature>
<keyword evidence="8" id="KW-0934">Plastid</keyword>
<dbReference type="Pfam" id="PF08323">
    <property type="entry name" value="Glyco_transf_5"/>
    <property type="match status" value="1"/>
</dbReference>
<feature type="region of interest" description="Disordered" evidence="10">
    <location>
        <begin position="266"/>
        <end position="288"/>
    </location>
</feature>
<reference evidence="13" key="1">
    <citation type="submission" date="2015-06" db="UniProtKB">
        <authorList>
            <consortium name="EnsemblPlants"/>
        </authorList>
    </citation>
    <scope>IDENTIFICATION</scope>
</reference>
<dbReference type="CDD" id="cd03791">
    <property type="entry name" value="GT5_Glycogen_synthase_DULL1-like"/>
    <property type="match status" value="1"/>
</dbReference>
<dbReference type="InterPro" id="IPR011835">
    <property type="entry name" value="GS/SS"/>
</dbReference>
<keyword evidence="11" id="KW-0472">Membrane</keyword>
<sequence length="953" mass="105327">MYATCDMRVDDNGGLAGLSSVQRCAALVDDSGSGKKPGRWLGAPYSVLLDGLNAESVQSGCFSCTEKRSCKPTVGSSHYSRLSLGSGLPPQTNTSLADTFCPHSCAPRETSESVIHPHIALSQARLTRRFLGDELPEKKMHLVTRGLLSHAATLEGSTGYHNGASKENDAVAPPSPLSFASHHHQWLWLGKDFTLALDRQPQKTTNATMSIGEGAGEWLAACGCQAEEVPGSMGARRRPDLMEQWPHRSGPPVDPRWMLRRAAPLAQSTTHQGDAGQDHSDTTQPGYGDQRMWGKALLRAIVPMYGNYEGPHQIGEPKRYQVAGQDMEVKYHHAYIDGVDFVFIDNPIFHNVESEIYGGDRTDILKRMILLCKAAVEAYYRDNGFMIYARSVLVIHNIAHQGRGPLDDFSYLDLPSNYMDLFKHHDPFGGDHLNIFAAGIKAADRLLTVSHGYAWELKTPEGGWGLHGIINESDWKFQGIVNGIDTTDWNPRCDVHLKLDGYSNYSLETVETGKAQCKAALQKELGLPVRGDVPVIAFIGRLDNQKGVDLIAEAMPWIAGQDVQVILLGTGRQDLEDTLRRLESQHYDRVRGWVGFSVRLAHRMTAGADILLMPSRFEPCGLNQLYAMMYGTVPVVHAVGGLRDTVQHYNPYEEVGLGWTFENAEANRMIDALGHCLNTYRNYKSSWEGLRRRGMMQDLSWDTAAKRYEEVLVAAKYQWVRVRVSRWLASRDMHVSVEGCPSNRHMERWCVLASPWEMRCRRRSGPEQDTSYEVPVAGYKKEHIRVQLVRSHGLVVVRGERAVAGNRWSRFRLEFGVPGGCDLKGIHARFEGGVVRVTMPGLRTAAVGDVSGKQVPPAAKADASGVRAGDKEDENVQKQPAEERGADEVKDSGRLDQGQGTPADGVRGVESPATASGRGYSYLPARRKLVTTVVGAVLVLFSLGIYVRYSFGP</sequence>
<dbReference type="EnsemblPlants" id="EMT20525">
    <property type="protein sequence ID" value="EMT20525"/>
    <property type="gene ID" value="F775_23677"/>
</dbReference>
<evidence type="ECO:0000256" key="9">
    <source>
        <dbReference type="PROSITE-ProRule" id="PRU00285"/>
    </source>
</evidence>
<dbReference type="Pfam" id="PF13692">
    <property type="entry name" value="Glyco_trans_1_4"/>
    <property type="match status" value="1"/>
</dbReference>
<evidence type="ECO:0000256" key="3">
    <source>
        <dbReference type="ARBA" id="ARBA00010281"/>
    </source>
</evidence>
<dbReference type="SUPFAM" id="SSF53756">
    <property type="entry name" value="UDP-Glycosyltransferase/glycogen phosphorylase"/>
    <property type="match status" value="1"/>
</dbReference>
<evidence type="ECO:0000256" key="10">
    <source>
        <dbReference type="SAM" id="MobiDB-lite"/>
    </source>
</evidence>
<dbReference type="GO" id="GO:0009501">
    <property type="term" value="C:amyloplast"/>
    <property type="evidence" value="ECO:0007669"/>
    <property type="project" value="UniProtKB-SubCell"/>
</dbReference>
<evidence type="ECO:0000256" key="1">
    <source>
        <dbReference type="ARBA" id="ARBA00004602"/>
    </source>
</evidence>
<evidence type="ECO:0000256" key="2">
    <source>
        <dbReference type="ARBA" id="ARBA00004727"/>
    </source>
</evidence>
<evidence type="ECO:0000259" key="12">
    <source>
        <dbReference type="PROSITE" id="PS01031"/>
    </source>
</evidence>
<evidence type="ECO:0000256" key="11">
    <source>
        <dbReference type="SAM" id="Phobius"/>
    </source>
</evidence>
<evidence type="ECO:0000256" key="4">
    <source>
        <dbReference type="ARBA" id="ARBA00022676"/>
    </source>
</evidence>
<keyword evidence="8" id="KW-0035">Amyloplast</keyword>
<accession>R7WG19</accession>
<dbReference type="InterPro" id="IPR002068">
    <property type="entry name" value="A-crystallin/Hsp20_dom"/>
</dbReference>
<dbReference type="InterPro" id="IPR008978">
    <property type="entry name" value="HSP20-like_chaperone"/>
</dbReference>
<comment type="pathway">
    <text evidence="2">Glycan biosynthesis; starch biosynthesis.</text>
</comment>
<proteinExistence type="inferred from homology"/>
<keyword evidence="7" id="KW-0809">Transit peptide</keyword>
<dbReference type="GO" id="GO:0019252">
    <property type="term" value="P:starch biosynthetic process"/>
    <property type="evidence" value="ECO:0007669"/>
    <property type="project" value="UniProtKB-UniPathway"/>
</dbReference>
<feature type="transmembrane region" description="Helical" evidence="11">
    <location>
        <begin position="929"/>
        <end position="949"/>
    </location>
</feature>
<feature type="compositionally biased region" description="Basic and acidic residues" evidence="10">
    <location>
        <begin position="868"/>
        <end position="894"/>
    </location>
</feature>
<keyword evidence="4" id="KW-0328">Glycosyltransferase</keyword>
<dbReference type="ExpressionAtlas" id="R7WG19">
    <property type="expression patterns" value="baseline"/>
</dbReference>
<dbReference type="PROSITE" id="PS01031">
    <property type="entry name" value="SHSP"/>
    <property type="match status" value="1"/>
</dbReference>
<evidence type="ECO:0000256" key="5">
    <source>
        <dbReference type="ARBA" id="ARBA00022679"/>
    </source>
</evidence>